<proteinExistence type="predicted"/>
<keyword evidence="2" id="KW-0238">DNA-binding</keyword>
<protein>
    <submittedName>
        <fullName evidence="5">Helix-turn-helix domain-containing protein</fullName>
    </submittedName>
</protein>
<dbReference type="Pfam" id="PF14525">
    <property type="entry name" value="AraC_binding_2"/>
    <property type="match status" value="1"/>
</dbReference>
<dbReference type="SMART" id="SM00342">
    <property type="entry name" value="HTH_ARAC"/>
    <property type="match status" value="1"/>
</dbReference>
<organism evidence="5 6">
    <name type="scientific">Ochrobactrum vermis</name>
    <dbReference type="NCBI Taxonomy" id="1827297"/>
    <lineage>
        <taxon>Bacteria</taxon>
        <taxon>Pseudomonadati</taxon>
        <taxon>Pseudomonadota</taxon>
        <taxon>Alphaproteobacteria</taxon>
        <taxon>Hyphomicrobiales</taxon>
        <taxon>Brucellaceae</taxon>
        <taxon>Brucella/Ochrobactrum group</taxon>
        <taxon>Ochrobactrum</taxon>
    </lineage>
</organism>
<keyword evidence="1" id="KW-0805">Transcription regulation</keyword>
<dbReference type="InterPro" id="IPR009057">
    <property type="entry name" value="Homeodomain-like_sf"/>
</dbReference>
<evidence type="ECO:0000313" key="6">
    <source>
        <dbReference type="Proteomes" id="UP001375812"/>
    </source>
</evidence>
<dbReference type="RefSeq" id="WP_181153461.1">
    <property type="nucleotide sequence ID" value="NZ_JBBGZH010000002.1"/>
</dbReference>
<keyword evidence="6" id="KW-1185">Reference proteome</keyword>
<evidence type="ECO:0000259" key="4">
    <source>
        <dbReference type="PROSITE" id="PS01124"/>
    </source>
</evidence>
<keyword evidence="3" id="KW-0804">Transcription</keyword>
<dbReference type="PANTHER" id="PTHR46796:SF6">
    <property type="entry name" value="ARAC SUBFAMILY"/>
    <property type="match status" value="1"/>
</dbReference>
<feature type="domain" description="HTH araC/xylS-type" evidence="4">
    <location>
        <begin position="226"/>
        <end position="326"/>
    </location>
</feature>
<gene>
    <name evidence="5" type="ORF">WH297_23325</name>
</gene>
<dbReference type="InterPro" id="IPR050204">
    <property type="entry name" value="AraC_XylS_family_regulators"/>
</dbReference>
<name>A0ABU8PK70_9HYPH</name>
<dbReference type="InterPro" id="IPR018060">
    <property type="entry name" value="HTH_AraC"/>
</dbReference>
<accession>A0ABU8PK70</accession>
<dbReference type="InterPro" id="IPR035418">
    <property type="entry name" value="AraC-bd_2"/>
</dbReference>
<dbReference type="Gene3D" id="1.10.10.60">
    <property type="entry name" value="Homeodomain-like"/>
    <property type="match status" value="1"/>
</dbReference>
<evidence type="ECO:0000256" key="1">
    <source>
        <dbReference type="ARBA" id="ARBA00023015"/>
    </source>
</evidence>
<dbReference type="EMBL" id="JBBGZH010000002">
    <property type="protein sequence ID" value="MEJ5022649.1"/>
    <property type="molecule type" value="Genomic_DNA"/>
</dbReference>
<sequence>MSTATQALDTIAELQFLESRINTVGFSRSNPRLYNSINEAGRGKIPSSPGIGNEPSPAIRCYRVDTITIAKAELEEQSLYLTLTRSSVEFQNKYIVQAVLTGDATFQHNGFDVFVGPGDMIVIDTSKPLAVKSTIGSTHTVAILPRELLERSLSTSDPHGMVFSQAKPTTRLLMEFLASLVENSSNLTNREAMAAQDALISLLVACLNSATECTEESTAINLSLRRRVLIYIDANLLNPALNPDMVRRELNISRSHLYRCFERDGGVMTLIRNKRLAFAHRLIVTNQGKRFTSKELAYMCGFNDGNQFTKAFKSFFNIHPKDAMVLAD</sequence>
<evidence type="ECO:0000313" key="5">
    <source>
        <dbReference type="EMBL" id="MEJ5022649.1"/>
    </source>
</evidence>
<dbReference type="Pfam" id="PF12833">
    <property type="entry name" value="HTH_18"/>
    <property type="match status" value="1"/>
</dbReference>
<dbReference type="PROSITE" id="PS01124">
    <property type="entry name" value="HTH_ARAC_FAMILY_2"/>
    <property type="match status" value="1"/>
</dbReference>
<evidence type="ECO:0000256" key="3">
    <source>
        <dbReference type="ARBA" id="ARBA00023163"/>
    </source>
</evidence>
<dbReference type="Proteomes" id="UP001375812">
    <property type="component" value="Unassembled WGS sequence"/>
</dbReference>
<comment type="caution">
    <text evidence="5">The sequence shown here is derived from an EMBL/GenBank/DDBJ whole genome shotgun (WGS) entry which is preliminary data.</text>
</comment>
<dbReference type="SUPFAM" id="SSF46689">
    <property type="entry name" value="Homeodomain-like"/>
    <property type="match status" value="1"/>
</dbReference>
<dbReference type="PANTHER" id="PTHR46796">
    <property type="entry name" value="HTH-TYPE TRANSCRIPTIONAL ACTIVATOR RHAS-RELATED"/>
    <property type="match status" value="1"/>
</dbReference>
<evidence type="ECO:0000256" key="2">
    <source>
        <dbReference type="ARBA" id="ARBA00023125"/>
    </source>
</evidence>
<reference evidence="5 6" key="1">
    <citation type="submission" date="2023-12" db="EMBL/GenBank/DDBJ databases">
        <title>Gut-associated functions are favored during microbiome assembly across C. elegans life.</title>
        <authorList>
            <person name="Zimmermann J."/>
        </authorList>
    </citation>
    <scope>NUCLEOTIDE SEQUENCE [LARGE SCALE GENOMIC DNA]</scope>
    <source>
        <strain evidence="5 6">MYb71</strain>
    </source>
</reference>